<protein>
    <submittedName>
        <fullName evidence="2">Uncharacterized protein</fullName>
    </submittedName>
</protein>
<name>A0AAD7T7H9_9TELE</name>
<evidence type="ECO:0000313" key="3">
    <source>
        <dbReference type="Proteomes" id="UP001221898"/>
    </source>
</evidence>
<feature type="region of interest" description="Disordered" evidence="1">
    <location>
        <begin position="1"/>
        <end position="29"/>
    </location>
</feature>
<evidence type="ECO:0000256" key="1">
    <source>
        <dbReference type="SAM" id="MobiDB-lite"/>
    </source>
</evidence>
<dbReference type="AlphaFoldDB" id="A0AAD7T7H9"/>
<proteinExistence type="predicted"/>
<keyword evidence="3" id="KW-1185">Reference proteome</keyword>
<organism evidence="2 3">
    <name type="scientific">Aldrovandia affinis</name>
    <dbReference type="NCBI Taxonomy" id="143900"/>
    <lineage>
        <taxon>Eukaryota</taxon>
        <taxon>Metazoa</taxon>
        <taxon>Chordata</taxon>
        <taxon>Craniata</taxon>
        <taxon>Vertebrata</taxon>
        <taxon>Euteleostomi</taxon>
        <taxon>Actinopterygii</taxon>
        <taxon>Neopterygii</taxon>
        <taxon>Teleostei</taxon>
        <taxon>Notacanthiformes</taxon>
        <taxon>Halosauridae</taxon>
        <taxon>Aldrovandia</taxon>
    </lineage>
</organism>
<dbReference type="Proteomes" id="UP001221898">
    <property type="component" value="Unassembled WGS sequence"/>
</dbReference>
<dbReference type="EMBL" id="JAINUG010000008">
    <property type="protein sequence ID" value="KAJ8415819.1"/>
    <property type="molecule type" value="Genomic_DNA"/>
</dbReference>
<reference evidence="2" key="1">
    <citation type="journal article" date="2023" name="Science">
        <title>Genome structures resolve the early diversification of teleost fishes.</title>
        <authorList>
            <person name="Parey E."/>
            <person name="Louis A."/>
            <person name="Montfort J."/>
            <person name="Bouchez O."/>
            <person name="Roques C."/>
            <person name="Iampietro C."/>
            <person name="Lluch J."/>
            <person name="Castinel A."/>
            <person name="Donnadieu C."/>
            <person name="Desvignes T."/>
            <person name="Floi Bucao C."/>
            <person name="Jouanno E."/>
            <person name="Wen M."/>
            <person name="Mejri S."/>
            <person name="Dirks R."/>
            <person name="Jansen H."/>
            <person name="Henkel C."/>
            <person name="Chen W.J."/>
            <person name="Zahm M."/>
            <person name="Cabau C."/>
            <person name="Klopp C."/>
            <person name="Thompson A.W."/>
            <person name="Robinson-Rechavi M."/>
            <person name="Braasch I."/>
            <person name="Lecointre G."/>
            <person name="Bobe J."/>
            <person name="Postlethwait J.H."/>
            <person name="Berthelot C."/>
            <person name="Roest Crollius H."/>
            <person name="Guiguen Y."/>
        </authorList>
    </citation>
    <scope>NUCLEOTIDE SEQUENCE</scope>
    <source>
        <strain evidence="2">NC1722</strain>
    </source>
</reference>
<evidence type="ECO:0000313" key="2">
    <source>
        <dbReference type="EMBL" id="KAJ8415819.1"/>
    </source>
</evidence>
<gene>
    <name evidence="2" type="ORF">AAFF_G00403760</name>
</gene>
<comment type="caution">
    <text evidence="2">The sequence shown here is derived from an EMBL/GenBank/DDBJ whole genome shotgun (WGS) entry which is preliminary data.</text>
</comment>
<accession>A0AAD7T7H9</accession>
<sequence length="113" mass="12530">MTDFKQSRRARAKDRRREGNNETNESSAGHKGIRAYTIWLGDNQDSCRPAVYPHPHDPTHVFRAGGGTVSASDGVERYRGASTSPMEYLNPHDRGAHARDSLPLLFACCWAGC</sequence>